<dbReference type="InterPro" id="IPR045427">
    <property type="entry name" value="MoxR"/>
</dbReference>
<dbReference type="SUPFAM" id="SSF52540">
    <property type="entry name" value="P-loop containing nucleoside triphosphate hydrolases"/>
    <property type="match status" value="1"/>
</dbReference>
<accession>A0A6I3QC46</accession>
<feature type="domain" description="ATPase RavA-like AAA lid" evidence="1">
    <location>
        <begin position="293"/>
        <end position="359"/>
    </location>
</feature>
<evidence type="ECO:0000313" key="4">
    <source>
        <dbReference type="Proteomes" id="UP000449193"/>
    </source>
</evidence>
<dbReference type="InterPro" id="IPR041538">
    <property type="entry name" value="RavA-like_AAA_lid"/>
</dbReference>
<gene>
    <name evidence="3" type="ORF">GMD52_09190</name>
</gene>
<feature type="domain" description="MoxR" evidence="2">
    <location>
        <begin position="8"/>
        <end position="96"/>
    </location>
</feature>
<dbReference type="InterPro" id="IPR027417">
    <property type="entry name" value="P-loop_NTPase"/>
</dbReference>
<dbReference type="EMBL" id="WMZR01000010">
    <property type="protein sequence ID" value="MTS51713.1"/>
    <property type="molecule type" value="Genomic_DNA"/>
</dbReference>
<comment type="caution">
    <text evidence="3">The sequence shown here is derived from an EMBL/GenBank/DDBJ whole genome shotgun (WGS) entry which is preliminary data.</text>
</comment>
<organism evidence="3 4">
    <name type="scientific">Ruthenibacterium lactatiformans</name>
    <dbReference type="NCBI Taxonomy" id="1550024"/>
    <lineage>
        <taxon>Bacteria</taxon>
        <taxon>Bacillati</taxon>
        <taxon>Bacillota</taxon>
        <taxon>Clostridia</taxon>
        <taxon>Eubacteriales</taxon>
        <taxon>Oscillospiraceae</taxon>
        <taxon>Ruthenibacterium</taxon>
    </lineage>
</organism>
<evidence type="ECO:0000259" key="2">
    <source>
        <dbReference type="Pfam" id="PF20030"/>
    </source>
</evidence>
<protein>
    <submittedName>
        <fullName evidence="3">AAA domain-containing protein</fullName>
    </submittedName>
</protein>
<proteinExistence type="predicted"/>
<dbReference type="AlphaFoldDB" id="A0A6I3QC46"/>
<dbReference type="InterPro" id="IPR050513">
    <property type="entry name" value="RavA_ATPases"/>
</dbReference>
<feature type="domain" description="MoxR" evidence="2">
    <location>
        <begin position="149"/>
        <end position="279"/>
    </location>
</feature>
<evidence type="ECO:0000313" key="3">
    <source>
        <dbReference type="EMBL" id="MTS51713.1"/>
    </source>
</evidence>
<reference evidence="3 4" key="1">
    <citation type="journal article" date="2019" name="Nat. Med.">
        <title>A library of human gut bacterial isolates paired with longitudinal multiomics data enables mechanistic microbiome research.</title>
        <authorList>
            <person name="Poyet M."/>
            <person name="Groussin M."/>
            <person name="Gibbons S.M."/>
            <person name="Avila-Pacheco J."/>
            <person name="Jiang X."/>
            <person name="Kearney S.M."/>
            <person name="Perrotta A.R."/>
            <person name="Berdy B."/>
            <person name="Zhao S."/>
            <person name="Lieberman T.D."/>
            <person name="Swanson P.K."/>
            <person name="Smith M."/>
            <person name="Roesemann S."/>
            <person name="Alexander J.E."/>
            <person name="Rich S.A."/>
            <person name="Livny J."/>
            <person name="Vlamakis H."/>
            <person name="Clish C."/>
            <person name="Bullock K."/>
            <person name="Deik A."/>
            <person name="Scott J."/>
            <person name="Pierce K.A."/>
            <person name="Xavier R.J."/>
            <person name="Alm E.J."/>
        </authorList>
    </citation>
    <scope>NUCLEOTIDE SEQUENCE [LARGE SCALE GENOMIC DNA]</scope>
    <source>
        <strain evidence="3 4">BIOML-A7</strain>
    </source>
</reference>
<dbReference type="Gene3D" id="3.40.50.300">
    <property type="entry name" value="P-loop containing nucleotide triphosphate hydrolases"/>
    <property type="match status" value="1"/>
</dbReference>
<sequence length="463" mass="52555">MKTVLMDKMNNALQYLNTCLAEREELLRFMAVAVLTRRNLFILGLPGQAKSDAIRRFRSCFEDMNFFGYQLTRETDEEKLFGRLDLASIVPGGVSNSVLRETPSYQSAVAELEQLYNMYEAEEDDAKRSVLLARIKAAAGSVSTLREALSMLHSGRPSILTAGKIPQAHLVLLDEIFKANDNALNSLLTALNERIYTNEGEEIPIATISFFAASNEMPNLHNPEDKVYAPLLDRFDLKIVTEYIRDKFARQQILHDKISCSDVSRTPEHITLDELQQMQREVSEVEVPEAIRDMMDEILCEMRKEKLPISDRKFFGFYPIAQALAWLNGKESVTSDEIRALTPYLWSVQSDIPKIEQILKDACMDGVAEKIEDFRAQLNEAYSSFLADSQTDKTRALLKFRECLVQLYKSCLEFRTSLSTASAQAAVDALIEEMEDKSRQAHSATNLTYITLPELEQLQSQMP</sequence>
<dbReference type="RefSeq" id="WP_155201283.1">
    <property type="nucleotide sequence ID" value="NZ_WMZL01000008.1"/>
</dbReference>
<evidence type="ECO:0000259" key="1">
    <source>
        <dbReference type="Pfam" id="PF17868"/>
    </source>
</evidence>
<dbReference type="Proteomes" id="UP000449193">
    <property type="component" value="Unassembled WGS sequence"/>
</dbReference>
<dbReference type="Pfam" id="PF20030">
    <property type="entry name" value="bpMoxR"/>
    <property type="match status" value="2"/>
</dbReference>
<dbReference type="Pfam" id="PF17868">
    <property type="entry name" value="AAA_lid_8"/>
    <property type="match status" value="1"/>
</dbReference>
<name>A0A6I3QC46_9FIRM</name>
<dbReference type="PANTHER" id="PTHR32204">
    <property type="entry name" value="ATPASE RAVA"/>
    <property type="match status" value="1"/>
</dbReference>
<dbReference type="PANTHER" id="PTHR32204:SF0">
    <property type="entry name" value="ATPASE RAVA"/>
    <property type="match status" value="1"/>
</dbReference>